<dbReference type="AlphaFoldDB" id="A0A3B3BFD1"/>
<reference evidence="1" key="2">
    <citation type="submission" date="2025-09" db="UniProtKB">
        <authorList>
            <consortium name="Ensembl"/>
        </authorList>
    </citation>
    <scope>IDENTIFICATION</scope>
</reference>
<dbReference type="GeneTree" id="ENSGT00940000176950"/>
<dbReference type="Ensembl" id="ENSOMET00000010327.1">
    <property type="protein sequence ID" value="ENSOMEP00000003743.1"/>
    <property type="gene ID" value="ENSOMEG00000004644.1"/>
</dbReference>
<accession>A0A3B3BFD1</accession>
<dbReference type="OMA" id="PQLANNY"/>
<proteinExistence type="predicted"/>
<protein>
    <submittedName>
        <fullName evidence="1">Uncharacterized protein</fullName>
    </submittedName>
</protein>
<dbReference type="Proteomes" id="UP000261560">
    <property type="component" value="Unplaced"/>
</dbReference>
<reference evidence="1" key="1">
    <citation type="submission" date="2025-08" db="UniProtKB">
        <authorList>
            <consortium name="Ensembl"/>
        </authorList>
    </citation>
    <scope>IDENTIFICATION</scope>
</reference>
<name>A0A3B3BFD1_ORYME</name>
<evidence type="ECO:0000313" key="2">
    <source>
        <dbReference type="Proteomes" id="UP000261560"/>
    </source>
</evidence>
<dbReference type="PaxDb" id="30732-ENSOMEP00000003743"/>
<organism evidence="1 2">
    <name type="scientific">Oryzias melastigma</name>
    <name type="common">Marine medaka</name>
    <dbReference type="NCBI Taxonomy" id="30732"/>
    <lineage>
        <taxon>Eukaryota</taxon>
        <taxon>Metazoa</taxon>
        <taxon>Chordata</taxon>
        <taxon>Craniata</taxon>
        <taxon>Vertebrata</taxon>
        <taxon>Euteleostomi</taxon>
        <taxon>Actinopterygii</taxon>
        <taxon>Neopterygii</taxon>
        <taxon>Teleostei</taxon>
        <taxon>Neoteleostei</taxon>
        <taxon>Acanthomorphata</taxon>
        <taxon>Ovalentaria</taxon>
        <taxon>Atherinomorphae</taxon>
        <taxon>Beloniformes</taxon>
        <taxon>Adrianichthyidae</taxon>
        <taxon>Oryziinae</taxon>
        <taxon>Oryzias</taxon>
    </lineage>
</organism>
<evidence type="ECO:0000313" key="1">
    <source>
        <dbReference type="Ensembl" id="ENSOMEP00000003743.1"/>
    </source>
</evidence>
<sequence length="156" mass="16551">NKGGLSPINRRVTRPTQLLELQAQCWGRARQGKVPPLVNALAARTAVQAELKVLGGVIGLSHLLGDPDRQRQVASQLANDHGYADVASVQLYVAPRAAGVDGVSTAHSPVVKGCGEVVGDRLIDPLICAALVRLEDDGDLHSKRNTAHSLHESFES</sequence>
<keyword evidence="2" id="KW-1185">Reference proteome</keyword>